<name>A0A1T4M5Q0_9BACT</name>
<evidence type="ECO:0000313" key="1">
    <source>
        <dbReference type="EMBL" id="SJZ62329.1"/>
    </source>
</evidence>
<protein>
    <recommendedName>
        <fullName evidence="3">DUF4397 domain-containing protein</fullName>
    </recommendedName>
</protein>
<dbReference type="PROSITE" id="PS51257">
    <property type="entry name" value="PROKAR_LIPOPROTEIN"/>
    <property type="match status" value="1"/>
</dbReference>
<dbReference type="STRING" id="634771.SAMN04488128_101954"/>
<dbReference type="OrthoDB" id="615056at2"/>
<sequence>MKRCLHTVMLYLLSAGTMTSCTKKVDFAYDNRVNPQADAASSVRIVNLRGATELMIGGKQLSAFVLPNAEGYYDQNTTKGTPFFPETGRMGLTYTIPQQFVGAAGTVKDIRFASFARNFALALTRGFVAKDDFSHPVDYYFTYFAPNAGQLTDSLFAIPRSVSPPANPERCKVRLLNLSSANMPFGGDMRVTWADGTAIAGLENVGAGKYSDYVELPYGTYQLKVMTMNGQMVPGVGGSIQYLNVINPQTGTMMLPGVKAKPRVNGFVDSKLTFAPLKTYQPGGVYTIVVADQPNFQYPTGSDNGETYPAKNNAFRIIADAEPQNNTYARLQAVNVLPGNSIKVMIDGNMLGNTLAFSAASVFKPVITGTHVLKVTDAAGATLADSMISLLPGDNSTIWIYEKAGKAAISVVPNNLSNSFYTGATEDGSYSLAKIEFPSWIRFMNFCADAPEVTFTTDDGQMLGNGVASQRLQLGIPLVKNPYAMLDANFYNSVLAYASKQEVVPGNWLRQVTPLRSRDFIAQPELYPAGQSPLSEAGVYTVALIGRLNTSKPGSEKARMIIIKHNQ</sequence>
<dbReference type="EMBL" id="FUWZ01000001">
    <property type="protein sequence ID" value="SJZ62329.1"/>
    <property type="molecule type" value="Genomic_DNA"/>
</dbReference>
<accession>A0A1T4M5Q0</accession>
<dbReference type="Proteomes" id="UP000190367">
    <property type="component" value="Unassembled WGS sequence"/>
</dbReference>
<evidence type="ECO:0008006" key="3">
    <source>
        <dbReference type="Google" id="ProtNLM"/>
    </source>
</evidence>
<gene>
    <name evidence="1" type="ORF">SAMN04488128_101954</name>
</gene>
<dbReference type="AlphaFoldDB" id="A0A1T4M5Q0"/>
<proteinExistence type="predicted"/>
<keyword evidence="2" id="KW-1185">Reference proteome</keyword>
<dbReference type="RefSeq" id="WP_143312761.1">
    <property type="nucleotide sequence ID" value="NZ_FUWZ01000001.1"/>
</dbReference>
<reference evidence="2" key="1">
    <citation type="submission" date="2017-02" db="EMBL/GenBank/DDBJ databases">
        <authorList>
            <person name="Varghese N."/>
            <person name="Submissions S."/>
        </authorList>
    </citation>
    <scope>NUCLEOTIDE SEQUENCE [LARGE SCALE GENOMIC DNA]</scope>
    <source>
        <strain evidence="2">DSM 22224</strain>
    </source>
</reference>
<evidence type="ECO:0000313" key="2">
    <source>
        <dbReference type="Proteomes" id="UP000190367"/>
    </source>
</evidence>
<organism evidence="1 2">
    <name type="scientific">Chitinophaga eiseniae</name>
    <dbReference type="NCBI Taxonomy" id="634771"/>
    <lineage>
        <taxon>Bacteria</taxon>
        <taxon>Pseudomonadati</taxon>
        <taxon>Bacteroidota</taxon>
        <taxon>Chitinophagia</taxon>
        <taxon>Chitinophagales</taxon>
        <taxon>Chitinophagaceae</taxon>
        <taxon>Chitinophaga</taxon>
    </lineage>
</organism>